<dbReference type="GO" id="GO:0046872">
    <property type="term" value="F:metal ion binding"/>
    <property type="evidence" value="ECO:0007669"/>
    <property type="project" value="UniProtKB-KW"/>
</dbReference>
<accession>A0A834IN72</accession>
<reference evidence="13" key="1">
    <citation type="submission" date="2020-08" db="EMBL/GenBank/DDBJ databases">
        <title>Genome sequencing and assembly of the red palm weevil Rhynchophorus ferrugineus.</title>
        <authorList>
            <person name="Dias G.B."/>
            <person name="Bergman C.M."/>
            <person name="Manee M."/>
        </authorList>
    </citation>
    <scope>NUCLEOTIDE SEQUENCE</scope>
    <source>
        <strain evidence="13">AA-2017</strain>
        <tissue evidence="13">Whole larva</tissue>
    </source>
</reference>
<evidence type="ECO:0000256" key="1">
    <source>
        <dbReference type="ARBA" id="ARBA00005150"/>
    </source>
</evidence>
<name>A0A834IN72_RHYFE</name>
<keyword evidence="8" id="KW-0067">ATP-binding</keyword>
<keyword evidence="14" id="KW-1185">Reference proteome</keyword>
<dbReference type="EC" id="6.3.2.17" evidence="3"/>
<dbReference type="PROSITE" id="PS01012">
    <property type="entry name" value="FOLYLPOLYGLU_SYNT_2"/>
    <property type="match status" value="1"/>
</dbReference>
<evidence type="ECO:0000256" key="6">
    <source>
        <dbReference type="ARBA" id="ARBA00022723"/>
    </source>
</evidence>
<evidence type="ECO:0000256" key="3">
    <source>
        <dbReference type="ARBA" id="ARBA00013025"/>
    </source>
</evidence>
<dbReference type="GO" id="GO:0005829">
    <property type="term" value="C:cytosol"/>
    <property type="evidence" value="ECO:0007669"/>
    <property type="project" value="TreeGrafter"/>
</dbReference>
<evidence type="ECO:0000256" key="2">
    <source>
        <dbReference type="ARBA" id="ARBA00008276"/>
    </source>
</evidence>
<evidence type="ECO:0000256" key="11">
    <source>
        <dbReference type="ARBA" id="ARBA00030876"/>
    </source>
</evidence>
<dbReference type="OrthoDB" id="5212574at2759"/>
<dbReference type="PANTHER" id="PTHR11136:SF5">
    <property type="entry name" value="FOLYLPOLYGLUTAMATE SYNTHASE, MITOCHONDRIAL"/>
    <property type="match status" value="1"/>
</dbReference>
<dbReference type="Gene3D" id="3.40.1190.10">
    <property type="entry name" value="Mur-like, catalytic domain"/>
    <property type="match status" value="1"/>
</dbReference>
<sequence length="452" mass="51826">MMSKTYLESISTLNNLISNSEHVKASKYYKPHPTNNRLEMMRCLNRLDIDMQELDSLKIIHVTGTKGLYTSPHLLEVRERIRLNGNPISRDLFCKHFWNVYSTLEQTKTNQYDLPPYFCFLTLMAFHVFIKEKVDVTILEVGIGGEYDCTNIIRYPFVVAFTPLDLDHTGVLGNTLESIAWNKAGIMKPGAKAFTVNQPQEAMEVLKERSIERQCPLLQVNGLKFQDIRNSKPPSQIIAENGGLALSVAEAFINIDNGTDNTIPYIKTFNLDLAKEAIRMTKWPGRYEIYYRNNCIFYLDGAHTQNSLKITSEWFLSRSVKKERKRALIFNAIGVRDSAHLLGLLLKCEFNLVIFMPNITDDSKELFDTIQDVQTQLDRCQSHMKIWYNFNTLAEIRIFPSFLKALIHLEEFQHLKYDVLVTGSIHLVGAVMKVLDPSLEGILSNTETNLSI</sequence>
<keyword evidence="9" id="KW-0460">Magnesium</keyword>
<dbReference type="AlphaFoldDB" id="A0A834IN72"/>
<comment type="pathway">
    <text evidence="1">Cofactor biosynthesis; tetrahydrofolylpolyglutamate biosynthesis.</text>
</comment>
<keyword evidence="5" id="KW-0436">Ligase</keyword>
<dbReference type="PANTHER" id="PTHR11136">
    <property type="entry name" value="FOLYLPOLYGLUTAMATE SYNTHASE-RELATED"/>
    <property type="match status" value="1"/>
</dbReference>
<dbReference type="EMBL" id="JAACXV010000229">
    <property type="protein sequence ID" value="KAF7281718.1"/>
    <property type="molecule type" value="Genomic_DNA"/>
</dbReference>
<keyword evidence="7" id="KW-0547">Nucleotide-binding</keyword>
<comment type="catalytic activity">
    <reaction evidence="12">
        <text>(6S)-5,6,7,8-tetrahydrofolyl-(gamma-L-Glu)(n) + L-glutamate + ATP = (6S)-5,6,7,8-tetrahydrofolyl-(gamma-L-Glu)(n+1) + ADP + phosphate + H(+)</text>
        <dbReference type="Rhea" id="RHEA:10580"/>
        <dbReference type="Rhea" id="RHEA-COMP:14738"/>
        <dbReference type="Rhea" id="RHEA-COMP:14740"/>
        <dbReference type="ChEBI" id="CHEBI:15378"/>
        <dbReference type="ChEBI" id="CHEBI:29985"/>
        <dbReference type="ChEBI" id="CHEBI:30616"/>
        <dbReference type="ChEBI" id="CHEBI:43474"/>
        <dbReference type="ChEBI" id="CHEBI:141005"/>
        <dbReference type="ChEBI" id="CHEBI:456216"/>
        <dbReference type="EC" id="6.3.2.17"/>
    </reaction>
</comment>
<dbReference type="InterPro" id="IPR018109">
    <property type="entry name" value="Folylpolyglutamate_synth_CS"/>
</dbReference>
<organism evidence="13 14">
    <name type="scientific">Rhynchophorus ferrugineus</name>
    <name type="common">Red palm weevil</name>
    <name type="synonym">Curculio ferrugineus</name>
    <dbReference type="NCBI Taxonomy" id="354439"/>
    <lineage>
        <taxon>Eukaryota</taxon>
        <taxon>Metazoa</taxon>
        <taxon>Ecdysozoa</taxon>
        <taxon>Arthropoda</taxon>
        <taxon>Hexapoda</taxon>
        <taxon>Insecta</taxon>
        <taxon>Pterygota</taxon>
        <taxon>Neoptera</taxon>
        <taxon>Endopterygota</taxon>
        <taxon>Coleoptera</taxon>
        <taxon>Polyphaga</taxon>
        <taxon>Cucujiformia</taxon>
        <taxon>Curculionidae</taxon>
        <taxon>Dryophthorinae</taxon>
        <taxon>Rhynchophorus</taxon>
    </lineage>
</organism>
<comment type="caution">
    <text evidence="13">The sequence shown here is derived from an EMBL/GenBank/DDBJ whole genome shotgun (WGS) entry which is preliminary data.</text>
</comment>
<evidence type="ECO:0000256" key="5">
    <source>
        <dbReference type="ARBA" id="ARBA00022598"/>
    </source>
</evidence>
<evidence type="ECO:0000256" key="12">
    <source>
        <dbReference type="ARBA" id="ARBA00047493"/>
    </source>
</evidence>
<dbReference type="Gene3D" id="3.90.190.20">
    <property type="entry name" value="Mur ligase, C-terminal domain"/>
    <property type="match status" value="1"/>
</dbReference>
<dbReference type="SUPFAM" id="SSF53244">
    <property type="entry name" value="MurD-like peptide ligases, peptide-binding domain"/>
    <property type="match status" value="1"/>
</dbReference>
<dbReference type="GO" id="GO:0005739">
    <property type="term" value="C:mitochondrion"/>
    <property type="evidence" value="ECO:0007669"/>
    <property type="project" value="TreeGrafter"/>
</dbReference>
<dbReference type="SUPFAM" id="SSF53623">
    <property type="entry name" value="MurD-like peptide ligases, catalytic domain"/>
    <property type="match status" value="1"/>
</dbReference>
<evidence type="ECO:0000256" key="8">
    <source>
        <dbReference type="ARBA" id="ARBA00022840"/>
    </source>
</evidence>
<keyword evidence="6" id="KW-0479">Metal-binding</keyword>
<keyword evidence="4" id="KW-0554">One-carbon metabolism</keyword>
<dbReference type="InterPro" id="IPR001645">
    <property type="entry name" value="Folylpolyglutamate_synth"/>
</dbReference>
<evidence type="ECO:0000256" key="10">
    <source>
        <dbReference type="ARBA" id="ARBA00030592"/>
    </source>
</evidence>
<dbReference type="InterPro" id="IPR036615">
    <property type="entry name" value="Mur_ligase_C_dom_sf"/>
</dbReference>
<evidence type="ECO:0000313" key="14">
    <source>
        <dbReference type="Proteomes" id="UP000625711"/>
    </source>
</evidence>
<protein>
    <recommendedName>
        <fullName evidence="3">tetrahydrofolate synthase</fullName>
        <ecNumber evidence="3">6.3.2.17</ecNumber>
    </recommendedName>
    <alternativeName>
        <fullName evidence="11">Folylpoly-gamma-glutamate synthetase</fullName>
    </alternativeName>
    <alternativeName>
        <fullName evidence="10">Tetrahydrofolylpolyglutamate synthase</fullName>
    </alternativeName>
</protein>
<dbReference type="GO" id="GO:0006730">
    <property type="term" value="P:one-carbon metabolic process"/>
    <property type="evidence" value="ECO:0007669"/>
    <property type="project" value="UniProtKB-KW"/>
</dbReference>
<evidence type="ECO:0000256" key="4">
    <source>
        <dbReference type="ARBA" id="ARBA00022563"/>
    </source>
</evidence>
<dbReference type="UniPathway" id="UPA00850"/>
<dbReference type="NCBIfam" id="TIGR01499">
    <property type="entry name" value="folC"/>
    <property type="match status" value="1"/>
</dbReference>
<evidence type="ECO:0000256" key="7">
    <source>
        <dbReference type="ARBA" id="ARBA00022741"/>
    </source>
</evidence>
<dbReference type="GO" id="GO:0005524">
    <property type="term" value="F:ATP binding"/>
    <property type="evidence" value="ECO:0007669"/>
    <property type="project" value="UniProtKB-KW"/>
</dbReference>
<evidence type="ECO:0000313" key="13">
    <source>
        <dbReference type="EMBL" id="KAF7281718.1"/>
    </source>
</evidence>
<comment type="similarity">
    <text evidence="2">Belongs to the folylpolyglutamate synthase family.</text>
</comment>
<dbReference type="InterPro" id="IPR036565">
    <property type="entry name" value="Mur-like_cat_sf"/>
</dbReference>
<gene>
    <name evidence="13" type="ORF">GWI33_004431</name>
</gene>
<dbReference type="GO" id="GO:0004326">
    <property type="term" value="F:tetrahydrofolylpolyglutamate synthase activity"/>
    <property type="evidence" value="ECO:0007669"/>
    <property type="project" value="UniProtKB-EC"/>
</dbReference>
<dbReference type="Proteomes" id="UP000625711">
    <property type="component" value="Unassembled WGS sequence"/>
</dbReference>
<evidence type="ECO:0000256" key="9">
    <source>
        <dbReference type="ARBA" id="ARBA00022842"/>
    </source>
</evidence>
<proteinExistence type="inferred from homology"/>